<protein>
    <recommendedName>
        <fullName evidence="2">C2H2-type domain-containing protein</fullName>
    </recommendedName>
</protein>
<evidence type="ECO:0000259" key="2">
    <source>
        <dbReference type="PROSITE" id="PS50157"/>
    </source>
</evidence>
<feature type="domain" description="C2H2-type" evidence="2">
    <location>
        <begin position="16"/>
        <end position="44"/>
    </location>
</feature>
<name>A0A1J9Q6R7_9EURO</name>
<evidence type="ECO:0000256" key="1">
    <source>
        <dbReference type="PROSITE-ProRule" id="PRU00042"/>
    </source>
</evidence>
<dbReference type="InterPro" id="IPR013087">
    <property type="entry name" value="Znf_C2H2_type"/>
</dbReference>
<keyword evidence="1" id="KW-0479">Metal-binding</keyword>
<organism evidence="3 4">
    <name type="scientific">Emergomyces pasteurianus Ep9510</name>
    <dbReference type="NCBI Taxonomy" id="1447872"/>
    <lineage>
        <taxon>Eukaryota</taxon>
        <taxon>Fungi</taxon>
        <taxon>Dikarya</taxon>
        <taxon>Ascomycota</taxon>
        <taxon>Pezizomycotina</taxon>
        <taxon>Eurotiomycetes</taxon>
        <taxon>Eurotiomycetidae</taxon>
        <taxon>Onygenales</taxon>
        <taxon>Ajellomycetaceae</taxon>
        <taxon>Emergomyces</taxon>
    </lineage>
</organism>
<sequence>MTDLNHRFDKKILDERYCFQCGKEFASAKSLWLHKKNNHLESSRSRIDAFRQFRRAYLSRTLTSGNAVHSTGKQNQQCISVVEETAADKSSKLLFHNVMQPPSTGSEMFAFDYSIDSLADPRLVHSTSIGPSGSIFDYSIDSLADPRLVHSTSICPSGSIFDYSVDSSADPCSAQSSIDGNRSIFDYRVNSILDPQAAQQYAIFNYSVDSTPDLYLSTCSSGQYAHLEGSHPPCRDYTVVPAKWEEKATKSG</sequence>
<keyword evidence="1" id="KW-0863">Zinc-finger</keyword>
<gene>
    <name evidence="3" type="ORF">AJ78_07417</name>
</gene>
<evidence type="ECO:0000313" key="3">
    <source>
        <dbReference type="EMBL" id="OJD11911.1"/>
    </source>
</evidence>
<dbReference type="VEuPathDB" id="FungiDB:AJ78_07417"/>
<proteinExistence type="predicted"/>
<dbReference type="OrthoDB" id="10313451at2759"/>
<dbReference type="PROSITE" id="PS00028">
    <property type="entry name" value="ZINC_FINGER_C2H2_1"/>
    <property type="match status" value="1"/>
</dbReference>
<dbReference type="AlphaFoldDB" id="A0A1J9Q6R7"/>
<dbReference type="GO" id="GO:0008270">
    <property type="term" value="F:zinc ion binding"/>
    <property type="evidence" value="ECO:0007669"/>
    <property type="project" value="UniProtKB-KW"/>
</dbReference>
<keyword evidence="4" id="KW-1185">Reference proteome</keyword>
<dbReference type="PROSITE" id="PS50157">
    <property type="entry name" value="ZINC_FINGER_C2H2_2"/>
    <property type="match status" value="1"/>
</dbReference>
<dbReference type="Proteomes" id="UP000182235">
    <property type="component" value="Unassembled WGS sequence"/>
</dbReference>
<comment type="caution">
    <text evidence="3">The sequence shown here is derived from an EMBL/GenBank/DDBJ whole genome shotgun (WGS) entry which is preliminary data.</text>
</comment>
<reference evidence="3 4" key="1">
    <citation type="submission" date="2015-07" db="EMBL/GenBank/DDBJ databases">
        <title>Emmonsia species relationships and genome sequence.</title>
        <authorList>
            <consortium name="The Broad Institute Genomics Platform"/>
            <person name="Cuomo C.A."/>
            <person name="Munoz J.F."/>
            <person name="Imamovic A."/>
            <person name="Priest M.E."/>
            <person name="Young S."/>
            <person name="Clay O.K."/>
            <person name="McEwen J.G."/>
        </authorList>
    </citation>
    <scope>NUCLEOTIDE SEQUENCE [LARGE SCALE GENOMIC DNA]</scope>
    <source>
        <strain evidence="3 4">UAMH 9510</strain>
    </source>
</reference>
<keyword evidence="1" id="KW-0862">Zinc</keyword>
<evidence type="ECO:0000313" key="4">
    <source>
        <dbReference type="Proteomes" id="UP000182235"/>
    </source>
</evidence>
<accession>A0A1J9Q6R7</accession>
<dbReference type="EMBL" id="LGRN01000473">
    <property type="protein sequence ID" value="OJD11911.1"/>
    <property type="molecule type" value="Genomic_DNA"/>
</dbReference>